<dbReference type="InterPro" id="IPR050353">
    <property type="entry name" value="PyrK_electron_transfer"/>
</dbReference>
<dbReference type="GO" id="GO:0016491">
    <property type="term" value="F:oxidoreductase activity"/>
    <property type="evidence" value="ECO:0007669"/>
    <property type="project" value="InterPro"/>
</dbReference>
<feature type="binding site" evidence="2">
    <location>
        <position position="231"/>
    </location>
    <ligand>
        <name>[2Fe-2S] cluster</name>
        <dbReference type="ChEBI" id="CHEBI:190135"/>
    </ligand>
</feature>
<organism evidence="3 4">
    <name type="scientific">Entomoplasma freundtii</name>
    <dbReference type="NCBI Taxonomy" id="74700"/>
    <lineage>
        <taxon>Bacteria</taxon>
        <taxon>Bacillati</taxon>
        <taxon>Mycoplasmatota</taxon>
        <taxon>Mollicutes</taxon>
        <taxon>Entomoplasmatales</taxon>
        <taxon>Entomoplasmataceae</taxon>
        <taxon>Entomoplasma</taxon>
    </lineage>
</organism>
<feature type="binding site" evidence="2">
    <location>
        <position position="226"/>
    </location>
    <ligand>
        <name>[2Fe-2S] cluster</name>
        <dbReference type="ChEBI" id="CHEBI:190135"/>
    </ligand>
</feature>
<dbReference type="Gene3D" id="3.40.50.80">
    <property type="entry name" value="Nucleotide-binding domain of ferredoxin-NADP reductase (FNR) module"/>
    <property type="match status" value="1"/>
</dbReference>
<keyword evidence="1" id="KW-0285">Flavoprotein</keyword>
<keyword evidence="2" id="KW-0408">Iron</keyword>
<dbReference type="EMBL" id="CP024962">
    <property type="protein sequence ID" value="ATZ16127.1"/>
    <property type="molecule type" value="Genomic_DNA"/>
</dbReference>
<evidence type="ECO:0000256" key="1">
    <source>
        <dbReference type="PIRSR" id="PIRSR006816-1"/>
    </source>
</evidence>
<feature type="binding site" evidence="2">
    <location>
        <position position="234"/>
    </location>
    <ligand>
        <name>[2Fe-2S] cluster</name>
        <dbReference type="ChEBI" id="CHEBI:190135"/>
    </ligand>
</feature>
<keyword evidence="2" id="KW-0411">Iron-sulfur</keyword>
<evidence type="ECO:0000256" key="2">
    <source>
        <dbReference type="PIRSR" id="PIRSR006816-2"/>
    </source>
</evidence>
<keyword evidence="1" id="KW-0274">FAD</keyword>
<dbReference type="InterPro" id="IPR039261">
    <property type="entry name" value="FNR_nucleotide-bd"/>
</dbReference>
<comment type="cofactor">
    <cofactor evidence="2">
        <name>[2Fe-2S] cluster</name>
        <dbReference type="ChEBI" id="CHEBI:190135"/>
    </cofactor>
    <text evidence="2">Binds 1 [2Fe-2S] cluster per subunit.</text>
</comment>
<dbReference type="PANTHER" id="PTHR43513:SF3">
    <property type="entry name" value="DIHYDROOROTATE DEHYDROGENASE B (NAD(+)), ELECTRON TRANSFER SUBUNIT-RELATED"/>
    <property type="match status" value="1"/>
</dbReference>
<dbReference type="PROSITE" id="PS51384">
    <property type="entry name" value="FAD_FR"/>
    <property type="match status" value="1"/>
</dbReference>
<keyword evidence="2" id="KW-0001">2Fe-2S</keyword>
<protein>
    <submittedName>
        <fullName evidence="3">Dihydroorotate dehydrogenase electron transfer subunit</fullName>
    </submittedName>
</protein>
<dbReference type="InterPro" id="IPR012165">
    <property type="entry name" value="Cyt_c3_hydrogenase_gsu"/>
</dbReference>
<dbReference type="SUPFAM" id="SSF52343">
    <property type="entry name" value="Ferredoxin reductase-like, C-terminal NADP-linked domain"/>
    <property type="match status" value="1"/>
</dbReference>
<dbReference type="Proteomes" id="UP000232222">
    <property type="component" value="Chromosome"/>
</dbReference>
<keyword evidence="2" id="KW-0479">Metal-binding</keyword>
<dbReference type="PRINTS" id="PR00410">
    <property type="entry name" value="PHEHYDRXLASE"/>
</dbReference>
<dbReference type="AlphaFoldDB" id="A0A2K8NQR5"/>
<name>A0A2K8NQR5_9MOLU</name>
<evidence type="ECO:0000313" key="4">
    <source>
        <dbReference type="Proteomes" id="UP000232222"/>
    </source>
</evidence>
<dbReference type="PANTHER" id="PTHR43513">
    <property type="entry name" value="DIHYDROOROTATE DEHYDROGENASE B (NAD(+)), ELECTRON TRANSFER SUBUNIT"/>
    <property type="match status" value="1"/>
</dbReference>
<dbReference type="RefSeq" id="WP_100609088.1">
    <property type="nucleotide sequence ID" value="NZ_CP024962.1"/>
</dbReference>
<sequence>MLEKIREKTILISNDCVAPNLYLATFKAPIISQLAHPGQYMNIFPASHFTSPRAFSFFGINPSEETVQVYYQLRGEGTHYMAEQLKIGDDVWMEGPCGDGFHYGQNKKTLIVGAGVGLAPMKCLVEVLQRHHQDFEVLIGARSENFLKILELFPKNVNYKIVTDDGSCGPKQNVLEALENYLVTDEAKTVDSIIACGPNPVLEEIARLGEKHKITVQSAYTRPKGCPWKECHKCMKQRLKTI</sequence>
<evidence type="ECO:0000313" key="3">
    <source>
        <dbReference type="EMBL" id="ATZ16127.1"/>
    </source>
</evidence>
<dbReference type="Gene3D" id="2.40.30.10">
    <property type="entry name" value="Translation factors"/>
    <property type="match status" value="1"/>
</dbReference>
<proteinExistence type="predicted"/>
<dbReference type="SUPFAM" id="SSF63380">
    <property type="entry name" value="Riboflavin synthase domain-like"/>
    <property type="match status" value="1"/>
</dbReference>
<dbReference type="InterPro" id="IPR017938">
    <property type="entry name" value="Riboflavin_synthase-like_b-brl"/>
</dbReference>
<dbReference type="GO" id="GO:0050660">
    <property type="term" value="F:flavin adenine dinucleotide binding"/>
    <property type="evidence" value="ECO:0007669"/>
    <property type="project" value="InterPro"/>
</dbReference>
<keyword evidence="4" id="KW-1185">Reference proteome</keyword>
<dbReference type="GO" id="GO:0006221">
    <property type="term" value="P:pyrimidine nucleotide biosynthetic process"/>
    <property type="evidence" value="ECO:0007669"/>
    <property type="project" value="InterPro"/>
</dbReference>
<reference evidence="3 4" key="1">
    <citation type="submission" date="2017-11" db="EMBL/GenBank/DDBJ databases">
        <title>Genome sequence of Entomoplasma freundtii BARC 318 (ATCC 51999).</title>
        <authorList>
            <person name="Lo W.-S."/>
            <person name="Gasparich G.E."/>
            <person name="Kuo C.-H."/>
        </authorList>
    </citation>
    <scope>NUCLEOTIDE SEQUENCE [LARGE SCALE GENOMIC DNA]</scope>
    <source>
        <strain evidence="3 4">BARC 318</strain>
    </source>
</reference>
<dbReference type="GO" id="GO:0046872">
    <property type="term" value="F:metal ion binding"/>
    <property type="evidence" value="ECO:0007669"/>
    <property type="project" value="UniProtKB-KW"/>
</dbReference>
<gene>
    <name evidence="3" type="primary">pyrDII</name>
    <name evidence="3" type="ORF">EFREU_v1c01000</name>
</gene>
<dbReference type="PIRSF" id="PIRSF006816">
    <property type="entry name" value="Cyc3_hyd_g"/>
    <property type="match status" value="1"/>
</dbReference>
<dbReference type="InterPro" id="IPR017927">
    <property type="entry name" value="FAD-bd_FR_type"/>
</dbReference>
<dbReference type="OrthoDB" id="9789468at2"/>
<dbReference type="KEGG" id="efr:EFREU_v1c01000"/>
<accession>A0A2K8NQR5</accession>
<dbReference type="GO" id="GO:0051537">
    <property type="term" value="F:2 iron, 2 sulfur cluster binding"/>
    <property type="evidence" value="ECO:0007669"/>
    <property type="project" value="UniProtKB-KW"/>
</dbReference>
<comment type="cofactor">
    <cofactor evidence="1">
        <name>FAD</name>
        <dbReference type="ChEBI" id="CHEBI:57692"/>
    </cofactor>
    <text evidence="1">Binds 1 FAD per subunit.</text>
</comment>
<feature type="binding site" evidence="1">
    <location>
        <begin position="77"/>
        <end position="78"/>
    </location>
    <ligand>
        <name>FAD</name>
        <dbReference type="ChEBI" id="CHEBI:57692"/>
    </ligand>
</feature>